<feature type="domain" description="Type 4 fimbrial biogenesis protein PilX N-terminal" evidence="1">
    <location>
        <begin position="12"/>
        <end position="61"/>
    </location>
</feature>
<proteinExistence type="predicted"/>
<dbReference type="InterPro" id="IPR025746">
    <property type="entry name" value="PilX_N_dom"/>
</dbReference>
<accession>A0A552EU13</accession>
<dbReference type="EMBL" id="SFBH01000052">
    <property type="protein sequence ID" value="TRU37958.1"/>
    <property type="molecule type" value="Genomic_DNA"/>
</dbReference>
<dbReference type="AlphaFoldDB" id="A0A552EU13"/>
<dbReference type="Pfam" id="PF14341">
    <property type="entry name" value="PilX_N"/>
    <property type="match status" value="1"/>
</dbReference>
<name>A0A552EU13_MICAE</name>
<organism evidence="2 3">
    <name type="scientific">Microcystis aeruginosa Ma_MB_F_20061100_S20D</name>
    <dbReference type="NCBI Taxonomy" id="2486253"/>
    <lineage>
        <taxon>Bacteria</taxon>
        <taxon>Bacillati</taxon>
        <taxon>Cyanobacteriota</taxon>
        <taxon>Cyanophyceae</taxon>
        <taxon>Oscillatoriophycideae</taxon>
        <taxon>Chroococcales</taxon>
        <taxon>Microcystaceae</taxon>
        <taxon>Microcystis</taxon>
    </lineage>
</organism>
<dbReference type="Proteomes" id="UP000315113">
    <property type="component" value="Unassembled WGS sequence"/>
</dbReference>
<reference evidence="2 3" key="1">
    <citation type="submission" date="2019-01" db="EMBL/GenBank/DDBJ databases">
        <title>Coherence of Microcystis species and biogeography revealed through population genomics.</title>
        <authorList>
            <person name="Perez-Carrascal O.M."/>
            <person name="Terrat Y."/>
            <person name="Giani A."/>
            <person name="Fortin N."/>
            <person name="Tromas N."/>
            <person name="Shapiro B.J."/>
        </authorList>
    </citation>
    <scope>NUCLEOTIDE SEQUENCE [LARGE SCALE GENOMIC DNA]</scope>
    <source>
        <strain evidence="2">Ma_MB_F_20061100_S20D</strain>
    </source>
</reference>
<sequence length="165" mass="17787">MPIKYTARPAQRGATLIIALVFLLVLTIAGITAVQLATTNERMASNSQFRGVAFQFAQSELKAQPLRFSTNIANLAPLQLAQDQTIEAITGFPNRRAALALNAQIAANGLTQTSQVNSMRKVDCLLLGVGDSAETFTCTQYEMTTRSTLSGGAYSEQVNGLYLIR</sequence>
<comment type="caution">
    <text evidence="2">The sequence shown here is derived from an EMBL/GenBank/DDBJ whole genome shotgun (WGS) entry which is preliminary data.</text>
</comment>
<evidence type="ECO:0000313" key="2">
    <source>
        <dbReference type="EMBL" id="TRU37958.1"/>
    </source>
</evidence>
<gene>
    <name evidence="2" type="ORF">EWV78_06120</name>
</gene>
<evidence type="ECO:0000259" key="1">
    <source>
        <dbReference type="Pfam" id="PF14341"/>
    </source>
</evidence>
<evidence type="ECO:0000313" key="3">
    <source>
        <dbReference type="Proteomes" id="UP000315113"/>
    </source>
</evidence>
<protein>
    <submittedName>
        <fullName evidence="2">Pilus assembly protein PilX</fullName>
    </submittedName>
</protein>